<sequence>MKHERLNCWPDKSSRRDLYIHDLNGLLKKAGLDAEILREISNAAPLGVAWMIVKDWTIDVRYAKNVRLRDARDIVEAVSSRESGLVKWIIGP</sequence>
<reference evidence="2" key="1">
    <citation type="submission" date="2021-01" db="EMBL/GenBank/DDBJ databases">
        <title>Genome public.</title>
        <authorList>
            <person name="Liu C."/>
            <person name="Sun Q."/>
        </authorList>
    </citation>
    <scope>NUCLEOTIDE SEQUENCE [LARGE SCALE GENOMIC DNA]</scope>
    <source>
        <strain evidence="2">YIM B02556</strain>
    </source>
</reference>
<dbReference type="Proteomes" id="UP000652760">
    <property type="component" value="Unassembled WGS sequence"/>
</dbReference>
<keyword evidence="2" id="KW-1185">Reference proteome</keyword>
<gene>
    <name evidence="1" type="ORF">JHL17_23060</name>
</gene>
<protein>
    <submittedName>
        <fullName evidence="1">Uncharacterized protein</fullName>
    </submittedName>
</protein>
<comment type="caution">
    <text evidence="1">The sequence shown here is derived from an EMBL/GenBank/DDBJ whole genome shotgun (WGS) entry which is preliminary data.</text>
</comment>
<name>A0ABS1FAA3_9PROT</name>
<evidence type="ECO:0000313" key="1">
    <source>
        <dbReference type="EMBL" id="MBK1840288.1"/>
    </source>
</evidence>
<dbReference type="EMBL" id="JAENHM010000060">
    <property type="protein sequence ID" value="MBK1840288.1"/>
    <property type="molecule type" value="Genomic_DNA"/>
</dbReference>
<proteinExistence type="predicted"/>
<organism evidence="1 2">
    <name type="scientific">Azospirillum endophyticum</name>
    <dbReference type="NCBI Taxonomy" id="2800326"/>
    <lineage>
        <taxon>Bacteria</taxon>
        <taxon>Pseudomonadati</taxon>
        <taxon>Pseudomonadota</taxon>
        <taxon>Alphaproteobacteria</taxon>
        <taxon>Rhodospirillales</taxon>
        <taxon>Azospirillaceae</taxon>
        <taxon>Azospirillum</taxon>
    </lineage>
</organism>
<accession>A0ABS1FAA3</accession>
<dbReference type="RefSeq" id="WP_200196735.1">
    <property type="nucleotide sequence ID" value="NZ_JAENHM010000060.1"/>
</dbReference>
<evidence type="ECO:0000313" key="2">
    <source>
        <dbReference type="Proteomes" id="UP000652760"/>
    </source>
</evidence>